<dbReference type="AlphaFoldDB" id="A0A2C6KV86"/>
<comment type="caution">
    <text evidence="1">The sequence shown here is derived from an EMBL/GenBank/DDBJ whole genome shotgun (WGS) entry which is preliminary data.</text>
</comment>
<keyword evidence="2" id="KW-1185">Reference proteome</keyword>
<proteinExistence type="predicted"/>
<evidence type="ECO:0000313" key="1">
    <source>
        <dbReference type="EMBL" id="PHJ20064.1"/>
    </source>
</evidence>
<dbReference type="RefSeq" id="XP_067921755.1">
    <property type="nucleotide sequence ID" value="XM_068066264.1"/>
</dbReference>
<evidence type="ECO:0000313" key="2">
    <source>
        <dbReference type="Proteomes" id="UP000221165"/>
    </source>
</evidence>
<protein>
    <submittedName>
        <fullName evidence="1">Uncharacterized protein</fullName>
    </submittedName>
</protein>
<sequence length="84" mass="8376">MSAAMFTVANVSAACASAFAELLRGTLAVLLASCTFSTNGALSGLGILLDVAGDTIEIGVPHCRAKVLSGRVSRTSGSRISSSS</sequence>
<dbReference type="GeneID" id="94429475"/>
<dbReference type="VEuPathDB" id="ToxoDB:CSUI_006099"/>
<accession>A0A2C6KV86</accession>
<dbReference type="EMBL" id="MIGC01003036">
    <property type="protein sequence ID" value="PHJ20064.1"/>
    <property type="molecule type" value="Genomic_DNA"/>
</dbReference>
<gene>
    <name evidence="1" type="ORF">CSUI_006099</name>
</gene>
<reference evidence="1 2" key="1">
    <citation type="journal article" date="2017" name="Int. J. Parasitol.">
        <title>The genome of the protozoan parasite Cystoisospora suis and a reverse vaccinology approach to identify vaccine candidates.</title>
        <authorList>
            <person name="Palmieri N."/>
            <person name="Shrestha A."/>
            <person name="Ruttkowski B."/>
            <person name="Beck T."/>
            <person name="Vogl C."/>
            <person name="Tomley F."/>
            <person name="Blake D.P."/>
            <person name="Joachim A."/>
        </authorList>
    </citation>
    <scope>NUCLEOTIDE SEQUENCE [LARGE SCALE GENOMIC DNA]</scope>
    <source>
        <strain evidence="1 2">Wien I</strain>
    </source>
</reference>
<dbReference type="Proteomes" id="UP000221165">
    <property type="component" value="Unassembled WGS sequence"/>
</dbReference>
<name>A0A2C6KV86_9APIC</name>
<organism evidence="1 2">
    <name type="scientific">Cystoisospora suis</name>
    <dbReference type="NCBI Taxonomy" id="483139"/>
    <lineage>
        <taxon>Eukaryota</taxon>
        <taxon>Sar</taxon>
        <taxon>Alveolata</taxon>
        <taxon>Apicomplexa</taxon>
        <taxon>Conoidasida</taxon>
        <taxon>Coccidia</taxon>
        <taxon>Eucoccidiorida</taxon>
        <taxon>Eimeriorina</taxon>
        <taxon>Sarcocystidae</taxon>
        <taxon>Cystoisospora</taxon>
    </lineage>
</organism>